<keyword evidence="2" id="KW-0813">Transport</keyword>
<dbReference type="KEGG" id="palb:EJC50_22565"/>
<feature type="transmembrane region" description="Helical" evidence="7">
    <location>
        <begin position="392"/>
        <end position="412"/>
    </location>
</feature>
<dbReference type="Proteomes" id="UP000272528">
    <property type="component" value="Chromosome"/>
</dbReference>
<dbReference type="Gene3D" id="1.10.3720.10">
    <property type="entry name" value="MetI-like"/>
    <property type="match status" value="2"/>
</dbReference>
<feature type="transmembrane region" description="Helical" evidence="7">
    <location>
        <begin position="424"/>
        <end position="443"/>
    </location>
</feature>
<dbReference type="OrthoDB" id="2518180at2"/>
<feature type="transmembrane region" description="Helical" evidence="7">
    <location>
        <begin position="464"/>
        <end position="485"/>
    </location>
</feature>
<evidence type="ECO:0000256" key="6">
    <source>
        <dbReference type="ARBA" id="ARBA00023136"/>
    </source>
</evidence>
<feature type="transmembrane region" description="Helical" evidence="7">
    <location>
        <begin position="12"/>
        <end position="31"/>
    </location>
</feature>
<keyword evidence="3" id="KW-1003">Cell membrane</keyword>
<name>A0A3S9A8T9_9BACL</name>
<feature type="transmembrane region" description="Helical" evidence="7">
    <location>
        <begin position="313"/>
        <end position="337"/>
    </location>
</feature>
<accession>A0A3S9A8T9</accession>
<dbReference type="GO" id="GO:0005886">
    <property type="term" value="C:plasma membrane"/>
    <property type="evidence" value="ECO:0007669"/>
    <property type="project" value="UniProtKB-SubCell"/>
</dbReference>
<proteinExistence type="predicted"/>
<evidence type="ECO:0000313" key="9">
    <source>
        <dbReference type="Proteomes" id="UP000272528"/>
    </source>
</evidence>
<dbReference type="RefSeq" id="WP_126017850.1">
    <property type="nucleotide sequence ID" value="NZ_CP034437.1"/>
</dbReference>
<evidence type="ECO:0000256" key="5">
    <source>
        <dbReference type="ARBA" id="ARBA00022989"/>
    </source>
</evidence>
<sequence length="562" mass="62260">MTPLIQRIWKYRLHYLIVLPALMLLLIFKGIPLVEMTYSAFVDYKVIDSIWGSKWVGLANFRVLFDNPAFETVVRNTLIMKLGYTLACGIAAFVAALALSCIRSHRYRSGLAALFLAPYFLPSLLFAYMVMVILSPAQSPFGGIHTLVLARPDLFRSLFISLEVIKTSGITIMLALATIGATQSAMVKGLVPNRTSFFSRHVLPALQAIGAFMLMQLSSVLTQDTELLRMLVNPLVFESGDALGSYSYRLVFENFELNLAGPLGLFELLIQLAGTLLAYAVIRRTFAKTLFAAGSGSDSAPSNVIQPKPRYNAAGIVIGTMLALVAAFVLYMFFVYPFTAKHAEGPGLESLLSMRNYMRYMAIDLAAVIPFMLITVTLAFPLTVKDLPGRGLYKFVLLILLVMGSGTFYEFLFYKDLHMLNTVFPLFISGIFSILPVFILKSIASSRMTLQEDVEGKGELHKFFYVYLPSCWQPLLALGALQFVMQWNSVTLPTIIMSNPSKFPPLQQFMIAMHSGAGTKAAYSPAVLLQFGAIILLPSLIVLLVFRKWLTAAVLTSQIRNL</sequence>
<organism evidence="8 9">
    <name type="scientific">Paenibacillus albus</name>
    <dbReference type="NCBI Taxonomy" id="2495582"/>
    <lineage>
        <taxon>Bacteria</taxon>
        <taxon>Bacillati</taxon>
        <taxon>Bacillota</taxon>
        <taxon>Bacilli</taxon>
        <taxon>Bacillales</taxon>
        <taxon>Paenibacillaceae</taxon>
        <taxon>Paenibacillus</taxon>
    </lineage>
</organism>
<comment type="subcellular location">
    <subcellularLocation>
        <location evidence="1">Cell membrane</location>
        <topology evidence="1">Multi-pass membrane protein</topology>
    </subcellularLocation>
</comment>
<keyword evidence="9" id="KW-1185">Reference proteome</keyword>
<dbReference type="InterPro" id="IPR050809">
    <property type="entry name" value="UgpAE/MalFG_permease"/>
</dbReference>
<dbReference type="SUPFAM" id="SSF161098">
    <property type="entry name" value="MetI-like"/>
    <property type="match status" value="2"/>
</dbReference>
<feature type="transmembrane region" description="Helical" evidence="7">
    <location>
        <begin position="111"/>
        <end position="134"/>
    </location>
</feature>
<feature type="transmembrane region" description="Helical" evidence="7">
    <location>
        <begin position="202"/>
        <end position="221"/>
    </location>
</feature>
<evidence type="ECO:0000256" key="1">
    <source>
        <dbReference type="ARBA" id="ARBA00004651"/>
    </source>
</evidence>
<protein>
    <recommendedName>
        <fullName evidence="10">Sugar ABC transporter permease</fullName>
    </recommendedName>
</protein>
<reference evidence="9" key="1">
    <citation type="submission" date="2018-12" db="EMBL/GenBank/DDBJ databases">
        <title>Genome sequence of Peanibacillus sp.</title>
        <authorList>
            <person name="Subramani G."/>
            <person name="Srinivasan S."/>
            <person name="Kim M.K."/>
        </authorList>
    </citation>
    <scope>NUCLEOTIDE SEQUENCE [LARGE SCALE GENOMIC DNA]</scope>
    <source>
        <strain evidence="9">18JY67-1</strain>
    </source>
</reference>
<dbReference type="AlphaFoldDB" id="A0A3S9A8T9"/>
<feature type="transmembrane region" description="Helical" evidence="7">
    <location>
        <begin position="357"/>
        <end position="380"/>
    </location>
</feature>
<evidence type="ECO:0008006" key="10">
    <source>
        <dbReference type="Google" id="ProtNLM"/>
    </source>
</evidence>
<keyword evidence="6 7" id="KW-0472">Membrane</keyword>
<dbReference type="PANTHER" id="PTHR43227:SF11">
    <property type="entry name" value="BLL4140 PROTEIN"/>
    <property type="match status" value="1"/>
</dbReference>
<evidence type="ECO:0000256" key="2">
    <source>
        <dbReference type="ARBA" id="ARBA00022448"/>
    </source>
</evidence>
<keyword evidence="4 7" id="KW-0812">Transmembrane</keyword>
<feature type="transmembrane region" description="Helical" evidence="7">
    <location>
        <begin position="154"/>
        <end position="181"/>
    </location>
</feature>
<dbReference type="PANTHER" id="PTHR43227">
    <property type="entry name" value="BLL4140 PROTEIN"/>
    <property type="match status" value="1"/>
</dbReference>
<feature type="transmembrane region" description="Helical" evidence="7">
    <location>
        <begin position="259"/>
        <end position="282"/>
    </location>
</feature>
<evidence type="ECO:0000313" key="8">
    <source>
        <dbReference type="EMBL" id="AZN42152.1"/>
    </source>
</evidence>
<keyword evidence="5 7" id="KW-1133">Transmembrane helix</keyword>
<feature type="transmembrane region" description="Helical" evidence="7">
    <location>
        <begin position="527"/>
        <end position="546"/>
    </location>
</feature>
<evidence type="ECO:0000256" key="7">
    <source>
        <dbReference type="SAM" id="Phobius"/>
    </source>
</evidence>
<dbReference type="InterPro" id="IPR035906">
    <property type="entry name" value="MetI-like_sf"/>
</dbReference>
<evidence type="ECO:0000256" key="4">
    <source>
        <dbReference type="ARBA" id="ARBA00022692"/>
    </source>
</evidence>
<gene>
    <name evidence="8" type="ORF">EJC50_22565</name>
</gene>
<evidence type="ECO:0000256" key="3">
    <source>
        <dbReference type="ARBA" id="ARBA00022475"/>
    </source>
</evidence>
<feature type="transmembrane region" description="Helical" evidence="7">
    <location>
        <begin position="78"/>
        <end position="99"/>
    </location>
</feature>
<dbReference type="EMBL" id="CP034437">
    <property type="protein sequence ID" value="AZN42152.1"/>
    <property type="molecule type" value="Genomic_DNA"/>
</dbReference>